<feature type="compositionally biased region" description="Polar residues" evidence="1">
    <location>
        <begin position="332"/>
        <end position="345"/>
    </location>
</feature>
<evidence type="ECO:0000313" key="3">
    <source>
        <dbReference type="Proteomes" id="UP000268162"/>
    </source>
</evidence>
<feature type="region of interest" description="Disordered" evidence="1">
    <location>
        <begin position="376"/>
        <end position="398"/>
    </location>
</feature>
<dbReference type="AlphaFoldDB" id="A0A4P9ZXV9"/>
<protein>
    <submittedName>
        <fullName evidence="2">Uncharacterized protein</fullName>
    </submittedName>
</protein>
<dbReference type="EMBL" id="ML002361">
    <property type="protein sequence ID" value="RKP38497.1"/>
    <property type="molecule type" value="Genomic_DNA"/>
</dbReference>
<gene>
    <name evidence="2" type="ORF">BJ085DRAFT_36441</name>
</gene>
<keyword evidence="3" id="KW-1185">Reference proteome</keyword>
<feature type="compositionally biased region" description="Polar residues" evidence="1">
    <location>
        <begin position="378"/>
        <end position="398"/>
    </location>
</feature>
<name>A0A4P9ZXV9_9FUNG</name>
<evidence type="ECO:0000256" key="1">
    <source>
        <dbReference type="SAM" id="MobiDB-lite"/>
    </source>
</evidence>
<reference evidence="3" key="1">
    <citation type="journal article" date="2018" name="Nat. Microbiol.">
        <title>Leveraging single-cell genomics to expand the fungal tree of life.</title>
        <authorList>
            <person name="Ahrendt S.R."/>
            <person name="Quandt C.A."/>
            <person name="Ciobanu D."/>
            <person name="Clum A."/>
            <person name="Salamov A."/>
            <person name="Andreopoulos B."/>
            <person name="Cheng J.F."/>
            <person name="Woyke T."/>
            <person name="Pelin A."/>
            <person name="Henrissat B."/>
            <person name="Reynolds N.K."/>
            <person name="Benny G.L."/>
            <person name="Smith M.E."/>
            <person name="James T.Y."/>
            <person name="Grigoriev I.V."/>
        </authorList>
    </citation>
    <scope>NUCLEOTIDE SEQUENCE [LARGE SCALE GENOMIC DNA]</scope>
    <source>
        <strain evidence="3">RSA 468</strain>
    </source>
</reference>
<organism evidence="2 3">
    <name type="scientific">Dimargaris cristalligena</name>
    <dbReference type="NCBI Taxonomy" id="215637"/>
    <lineage>
        <taxon>Eukaryota</taxon>
        <taxon>Fungi</taxon>
        <taxon>Fungi incertae sedis</taxon>
        <taxon>Zoopagomycota</taxon>
        <taxon>Kickxellomycotina</taxon>
        <taxon>Dimargaritomycetes</taxon>
        <taxon>Dimargaritales</taxon>
        <taxon>Dimargaritaceae</taxon>
        <taxon>Dimargaris</taxon>
    </lineage>
</organism>
<dbReference type="Proteomes" id="UP000268162">
    <property type="component" value="Unassembled WGS sequence"/>
</dbReference>
<evidence type="ECO:0000313" key="2">
    <source>
        <dbReference type="EMBL" id="RKP38497.1"/>
    </source>
</evidence>
<sequence>MFTLVATVTYAAPSYPAGSGKVLQNYYGPQAHNYAFDVPANPTYGNSYDNYGQFGYSTNNSPPNYYDPQSHNYAFDVPANPTYGNSYDKFGRSSYLDVNLAGFSDNGRNFQKHESSLGYENEYSNYSTSPFTSEASQAYSYNASQDEKTLVSGDGETSEKPSLPSFGPVDDHPLKPFNNPEADTNETGHGSFEQRGSSDPVLYSSSANEPSFPPPPPMNQSGLKNEIMGNPVEARLDHDTEKDQRSLAIGEEPANSDLSNYIPPQGRYRPNLAAGAFFDGSSTAGNEALGPRDSPVYHSGFNSDESGPMDELRPPQPTVGLGEYPEKVEVPSSDSTEGKQGNQPTPKKMEDEDEDLFFVYDDRPFYQRWFSGEARSQIEANQNNSNSDPSTQSQGSTWTDYFSSVKKSIFG</sequence>
<feature type="compositionally biased region" description="Basic and acidic residues" evidence="1">
    <location>
        <begin position="234"/>
        <end position="245"/>
    </location>
</feature>
<accession>A0A4P9ZXV9</accession>
<feature type="region of interest" description="Disordered" evidence="1">
    <location>
        <begin position="144"/>
        <end position="355"/>
    </location>
</feature>
<proteinExistence type="predicted"/>